<dbReference type="KEGG" id="pte:PTT_08300"/>
<dbReference type="HOGENOM" id="CLU_012821_0_0_1"/>
<keyword evidence="2" id="KW-0342">GTP-binding</keyword>
<accession>E3RJH6</accession>
<dbReference type="FunFam" id="2.40.30.10:FF:000014">
    <property type="entry name" value="Probable GTP-binding protein 1"/>
    <property type="match status" value="1"/>
</dbReference>
<dbReference type="GO" id="GO:0005525">
    <property type="term" value="F:GTP binding"/>
    <property type="evidence" value="ECO:0007669"/>
    <property type="project" value="UniProtKB-KW"/>
</dbReference>
<dbReference type="STRING" id="861557.E3RJH6"/>
<reference evidence="5 6" key="1">
    <citation type="journal article" date="2010" name="Genome Biol.">
        <title>A first genome assembly of the barley fungal pathogen Pyrenophora teres f. teres.</title>
        <authorList>
            <person name="Ellwood S.R."/>
            <person name="Liu Z."/>
            <person name="Syme R.A."/>
            <person name="Lai Z."/>
            <person name="Hane J.K."/>
            <person name="Keiper F."/>
            <person name="Moffat C.S."/>
            <person name="Oliver R.P."/>
            <person name="Friesen T.L."/>
        </authorList>
    </citation>
    <scope>NUCLEOTIDE SEQUENCE [LARGE SCALE GENOMIC DNA]</scope>
    <source>
        <strain evidence="5 6">0-1</strain>
    </source>
</reference>
<feature type="region of interest" description="Disordered" evidence="3">
    <location>
        <begin position="1"/>
        <end position="22"/>
    </location>
</feature>
<dbReference type="GO" id="GO:0003746">
    <property type="term" value="F:translation elongation factor activity"/>
    <property type="evidence" value="ECO:0007669"/>
    <property type="project" value="TreeGrafter"/>
</dbReference>
<dbReference type="eggNOG" id="KOG0463">
    <property type="taxonomic scope" value="Eukaryota"/>
</dbReference>
<proteinExistence type="predicted"/>
<evidence type="ECO:0000256" key="2">
    <source>
        <dbReference type="ARBA" id="ARBA00023134"/>
    </source>
</evidence>
<dbReference type="Gene3D" id="2.40.30.10">
    <property type="entry name" value="Translation factors"/>
    <property type="match status" value="2"/>
</dbReference>
<evidence type="ECO:0000256" key="1">
    <source>
        <dbReference type="ARBA" id="ARBA00022741"/>
    </source>
</evidence>
<feature type="region of interest" description="Disordered" evidence="3">
    <location>
        <begin position="569"/>
        <end position="601"/>
    </location>
</feature>
<dbReference type="InterPro" id="IPR050055">
    <property type="entry name" value="EF-Tu_GTPase"/>
</dbReference>
<organism evidence="6">
    <name type="scientific">Pyrenophora teres f. teres (strain 0-1)</name>
    <name type="common">Barley net blotch fungus</name>
    <name type="synonym">Drechslera teres f. teres</name>
    <dbReference type="NCBI Taxonomy" id="861557"/>
    <lineage>
        <taxon>Eukaryota</taxon>
        <taxon>Fungi</taxon>
        <taxon>Dikarya</taxon>
        <taxon>Ascomycota</taxon>
        <taxon>Pezizomycotina</taxon>
        <taxon>Dothideomycetes</taxon>
        <taxon>Pleosporomycetidae</taxon>
        <taxon>Pleosporales</taxon>
        <taxon>Pleosporineae</taxon>
        <taxon>Pleosporaceae</taxon>
        <taxon>Pyrenophora</taxon>
    </lineage>
</organism>
<dbReference type="InterPro" id="IPR004161">
    <property type="entry name" value="EFTu-like_2"/>
</dbReference>
<feature type="domain" description="Translation elongation factor EFTu-like" evidence="4">
    <location>
        <begin position="395"/>
        <end position="465"/>
    </location>
</feature>
<dbReference type="EMBL" id="GL533496">
    <property type="protein sequence ID" value="EFQ94142.1"/>
    <property type="molecule type" value="Genomic_DNA"/>
</dbReference>
<dbReference type="Pfam" id="PF03144">
    <property type="entry name" value="GTP_EFTU_D2"/>
    <property type="match status" value="1"/>
</dbReference>
<evidence type="ECO:0000259" key="4">
    <source>
        <dbReference type="Pfam" id="PF03144"/>
    </source>
</evidence>
<dbReference type="CDD" id="cd03708">
    <property type="entry name" value="GTPBP_III"/>
    <property type="match status" value="1"/>
</dbReference>
<evidence type="ECO:0000256" key="3">
    <source>
        <dbReference type="SAM" id="MobiDB-lite"/>
    </source>
</evidence>
<gene>
    <name evidence="5" type="ORF">PTT_08300</name>
</gene>
<dbReference type="PANTHER" id="PTHR43721:SF9">
    <property type="entry name" value="GTP-BINDING PROTEIN 1"/>
    <property type="match status" value="1"/>
</dbReference>
<dbReference type="InterPro" id="IPR009000">
    <property type="entry name" value="Transl_B-barrel_sf"/>
</dbReference>
<dbReference type="Proteomes" id="UP000001067">
    <property type="component" value="Unassembled WGS sequence"/>
</dbReference>
<keyword evidence="6" id="KW-1185">Reference proteome</keyword>
<dbReference type="InterPro" id="IPR027417">
    <property type="entry name" value="P-loop_NTPase"/>
</dbReference>
<dbReference type="InterPro" id="IPR009001">
    <property type="entry name" value="Transl_elong_EF1A/Init_IF2_C"/>
</dbReference>
<dbReference type="PANTHER" id="PTHR43721">
    <property type="entry name" value="ELONGATION FACTOR TU-RELATED"/>
    <property type="match status" value="1"/>
</dbReference>
<dbReference type="AlphaFoldDB" id="E3RJH6"/>
<dbReference type="SUPFAM" id="SSF50447">
    <property type="entry name" value="Translation proteins"/>
    <property type="match status" value="1"/>
</dbReference>
<evidence type="ECO:0000313" key="6">
    <source>
        <dbReference type="Proteomes" id="UP000001067"/>
    </source>
</evidence>
<dbReference type="SUPFAM" id="SSF52540">
    <property type="entry name" value="P-loop containing nucleoside triphosphate hydrolases"/>
    <property type="match status" value="1"/>
</dbReference>
<dbReference type="CDD" id="cd03694">
    <property type="entry name" value="GTPBP_II"/>
    <property type="match status" value="1"/>
</dbReference>
<evidence type="ECO:0000313" key="5">
    <source>
        <dbReference type="EMBL" id="EFQ94142.1"/>
    </source>
</evidence>
<name>E3RJH6_PYRTT</name>
<dbReference type="OrthoDB" id="248233at2759"/>
<feature type="compositionally biased region" description="Basic and acidic residues" evidence="3">
    <location>
        <begin position="1"/>
        <end position="18"/>
    </location>
</feature>
<keyword evidence="1" id="KW-0547">Nucleotide-binding</keyword>
<dbReference type="SUPFAM" id="SSF50465">
    <property type="entry name" value="EF-Tu/eEF-1alpha/eIF2-gamma C-terminal domain"/>
    <property type="match status" value="1"/>
</dbReference>
<dbReference type="Gene3D" id="3.40.50.300">
    <property type="entry name" value="P-loop containing nucleotide triphosphate hydrolases"/>
    <property type="match status" value="2"/>
</dbReference>
<sequence>MTSRHEPKQSPAERRKGESALSEFADYVQKQQALRRPPGQAPAVLDDHDELSILDELGLSDDNNSHIRLKTLLTDPAQENVAALAEHVKERLAEGHGEVLFDVGLEDTGDHMGFTKDVWDFALERIGLVCEQIKADYKLLMTRNVGGDVEVGPRDAKDTGFSGKMLLRQRPESVDDVIETRIAVVGNVDAGKSTMLGVLVKGGLDDGRGKARVNLFRHKHEIESGRTSSVGMEIMGFDSKSEVVVSSVAGRKLTWEEIGRRSAKVISFTDLAGHEREHLGIALALNVPVMVVITKIDICPPQILEQTITQLTKILKSPGARKIPIFIKNREDCIQTATQFVSSRICPIFQVSNVTGHNLDLVRMFLNALPHHGHYDSSAPLEFHVNDTFSVPFVGTVVSGVVKSGVIHSGDTVLIGPDSLGQFQTTKVRSVERKRIQVPGCSAGQSASLALRNVRRKDVRKGMVVLHKPDKPDPTTGVIPNPKVYREFVAEVLILSHATTIKTKYQAMLHVGPVSQTCAIIDIDRQYIRTGDRAQVAFRFVQRPEYLTVGDRILFREGRTKGLGIVKRVGYDPKHPLNPDLNKDQDKDKANDQDGKKVEGS</sequence>
<protein>
    <recommendedName>
        <fullName evidence="4">Translation elongation factor EFTu-like domain-containing protein</fullName>
    </recommendedName>
</protein>